<feature type="region of interest" description="Disordered" evidence="1">
    <location>
        <begin position="89"/>
        <end position="112"/>
    </location>
</feature>
<dbReference type="RefSeq" id="WP_154607952.1">
    <property type="nucleotide sequence ID" value="NZ_CP072115.1"/>
</dbReference>
<feature type="region of interest" description="Disordered" evidence="1">
    <location>
        <begin position="1"/>
        <end position="24"/>
    </location>
</feature>
<accession>A0ABW9R1X5</accession>
<evidence type="ECO:0000313" key="3">
    <source>
        <dbReference type="Proteomes" id="UP000435060"/>
    </source>
</evidence>
<dbReference type="Proteomes" id="UP000435060">
    <property type="component" value="Unassembled WGS sequence"/>
</dbReference>
<name>A0ABW9R1X5_9STRE</name>
<reference evidence="2 3" key="1">
    <citation type="submission" date="2019-11" db="EMBL/GenBank/DDBJ databases">
        <title>Streptococcis sp. isolated from the respiratory tract of Marmot.</title>
        <authorList>
            <person name="Zhang G."/>
        </authorList>
    </citation>
    <scope>NUCLEOTIDE SEQUENCE [LARGE SCALE GENOMIC DNA]</scope>
    <source>
        <strain evidence="3">zg-86</strain>
    </source>
</reference>
<evidence type="ECO:0000256" key="1">
    <source>
        <dbReference type="SAM" id="MobiDB-lite"/>
    </source>
</evidence>
<comment type="caution">
    <text evidence="2">The sequence shown here is derived from an EMBL/GenBank/DDBJ whole genome shotgun (WGS) entry which is preliminary data.</text>
</comment>
<feature type="compositionally biased region" description="Basic and acidic residues" evidence="1">
    <location>
        <begin position="11"/>
        <end position="22"/>
    </location>
</feature>
<sequence>MCNDRTSLEQSLKHREGRLNKEKRYHQLMQEDYEQISSKSERFLNDVSELMRNSEERYFFQDLESQHYQTTQKVRTYFQEEEAYLRQKEQRLEDDKEHLQRLKKKEEDKDGR</sequence>
<protein>
    <submittedName>
        <fullName evidence="2">Uncharacterized protein</fullName>
    </submittedName>
</protein>
<feature type="compositionally biased region" description="Polar residues" evidence="1">
    <location>
        <begin position="1"/>
        <end position="10"/>
    </location>
</feature>
<gene>
    <name evidence="2" type="ORF">GGG87_02860</name>
</gene>
<evidence type="ECO:0000313" key="2">
    <source>
        <dbReference type="EMBL" id="MTB63941.1"/>
    </source>
</evidence>
<organism evidence="2 3">
    <name type="scientific">Streptococcus zhangguiae</name>
    <dbReference type="NCBI Taxonomy" id="2664091"/>
    <lineage>
        <taxon>Bacteria</taxon>
        <taxon>Bacillati</taxon>
        <taxon>Bacillota</taxon>
        <taxon>Bacilli</taxon>
        <taxon>Lactobacillales</taxon>
        <taxon>Streptococcaceae</taxon>
        <taxon>Streptococcus</taxon>
    </lineage>
</organism>
<proteinExistence type="predicted"/>
<keyword evidence="3" id="KW-1185">Reference proteome</keyword>
<dbReference type="EMBL" id="WLCG01000003">
    <property type="protein sequence ID" value="MTB63941.1"/>
    <property type="molecule type" value="Genomic_DNA"/>
</dbReference>